<dbReference type="InParanoid" id="A0A1W4XEW6"/>
<dbReference type="GeneID" id="108740878"/>
<dbReference type="GO" id="GO:0007020">
    <property type="term" value="P:microtubule nucleation"/>
    <property type="evidence" value="ECO:0007669"/>
    <property type="project" value="TreeGrafter"/>
</dbReference>
<feature type="compositionally biased region" description="Basic and acidic residues" evidence="1">
    <location>
        <begin position="317"/>
        <end position="326"/>
    </location>
</feature>
<dbReference type="GO" id="GO:0005814">
    <property type="term" value="C:centriole"/>
    <property type="evidence" value="ECO:0007669"/>
    <property type="project" value="TreeGrafter"/>
</dbReference>
<dbReference type="OrthoDB" id="1602884at2759"/>
<gene>
    <name evidence="3" type="primary">LOC108740878</name>
</gene>
<name>A0A1W4XEW6_AGRPL</name>
<dbReference type="KEGG" id="apln:108740878"/>
<keyword evidence="2" id="KW-1185">Reference proteome</keyword>
<dbReference type="PANTHER" id="PTHR44414">
    <property type="entry name" value="PROTEIN NEDD1"/>
    <property type="match status" value="1"/>
</dbReference>
<dbReference type="Gene3D" id="2.130.10.10">
    <property type="entry name" value="YVTN repeat-like/Quinoprotein amine dehydrogenase"/>
    <property type="match status" value="2"/>
</dbReference>
<dbReference type="InterPro" id="IPR036322">
    <property type="entry name" value="WD40_repeat_dom_sf"/>
</dbReference>
<accession>A0A1W4XEW6</accession>
<organism evidence="2 3">
    <name type="scientific">Agrilus planipennis</name>
    <name type="common">Emerald ash borer</name>
    <name type="synonym">Agrilus marcopoli</name>
    <dbReference type="NCBI Taxonomy" id="224129"/>
    <lineage>
        <taxon>Eukaryota</taxon>
        <taxon>Metazoa</taxon>
        <taxon>Ecdysozoa</taxon>
        <taxon>Arthropoda</taxon>
        <taxon>Hexapoda</taxon>
        <taxon>Insecta</taxon>
        <taxon>Pterygota</taxon>
        <taxon>Neoptera</taxon>
        <taxon>Endopterygota</taxon>
        <taxon>Coleoptera</taxon>
        <taxon>Polyphaga</taxon>
        <taxon>Elateriformia</taxon>
        <taxon>Buprestoidea</taxon>
        <taxon>Buprestidae</taxon>
        <taxon>Agrilinae</taxon>
        <taxon>Agrilus</taxon>
    </lineage>
</organism>
<feature type="region of interest" description="Disordered" evidence="1">
    <location>
        <begin position="299"/>
        <end position="330"/>
    </location>
</feature>
<evidence type="ECO:0000313" key="2">
    <source>
        <dbReference type="Proteomes" id="UP000192223"/>
    </source>
</evidence>
<dbReference type="AlphaFoldDB" id="A0A1W4XEW6"/>
<dbReference type="GO" id="GO:0043015">
    <property type="term" value="F:gamma-tubulin binding"/>
    <property type="evidence" value="ECO:0007669"/>
    <property type="project" value="TreeGrafter"/>
</dbReference>
<sequence length="453" mass="50691">MFVSAGTDLKFYSCPVDETEFHYLPQSTSKITSLSWCRDNSYLVFLSQQAQPEIISLKSSQNIKKVHTITALKDVSSVVFQKTTKKSIGIGTSNGQIALYDTKNKAISKLYPSINSRITCVDFDQKDETMAVAGANGTINILQLAASKFLTFYKTTDNSAANIVKYHPMSKNILATATDGGGICIWDVSASQKLFSAQMHTKPVGGLALGRQNDLFISAGFDRKFCVHDLNIKECVFRGNLRQPLSAIDISTRDDYIVLGTDEGMIYIYDFRYLLQPLSNWKAHNVAVNKIAFANEGKAECDSNKPRSSKAAVANKSRKENSENEKTSATVVAYNNQNNDKKNTNNSNNNTEPSNVNLLVNDMKLLIKNKTKYINSQMKKQFDVYRKILLDEFKSLDKQIDNKWDAFVFPSLSCDPVQRKIEEKCATVCKNNLIDSPNNIADNFENSVENQRT</sequence>
<dbReference type="GO" id="GO:0005737">
    <property type="term" value="C:cytoplasm"/>
    <property type="evidence" value="ECO:0007669"/>
    <property type="project" value="TreeGrafter"/>
</dbReference>
<dbReference type="GO" id="GO:0000278">
    <property type="term" value="P:mitotic cell cycle"/>
    <property type="evidence" value="ECO:0007669"/>
    <property type="project" value="TreeGrafter"/>
</dbReference>
<dbReference type="RefSeq" id="XP_018330885.1">
    <property type="nucleotide sequence ID" value="XM_018475383.2"/>
</dbReference>
<evidence type="ECO:0000256" key="1">
    <source>
        <dbReference type="SAM" id="MobiDB-lite"/>
    </source>
</evidence>
<proteinExistence type="predicted"/>
<dbReference type="InterPro" id="IPR015943">
    <property type="entry name" value="WD40/YVTN_repeat-like_dom_sf"/>
</dbReference>
<dbReference type="FunCoup" id="A0A1W4XEW6">
    <property type="interactions" value="24"/>
</dbReference>
<dbReference type="SMART" id="SM00320">
    <property type="entry name" value="WD40"/>
    <property type="match status" value="6"/>
</dbReference>
<dbReference type="PANTHER" id="PTHR44414:SF1">
    <property type="entry name" value="PROTEIN NEDD1"/>
    <property type="match status" value="1"/>
</dbReference>
<dbReference type="SUPFAM" id="SSF50978">
    <property type="entry name" value="WD40 repeat-like"/>
    <property type="match status" value="1"/>
</dbReference>
<dbReference type="Proteomes" id="UP000192223">
    <property type="component" value="Unplaced"/>
</dbReference>
<dbReference type="STRING" id="224129.A0A1W4XEW6"/>
<evidence type="ECO:0000313" key="3">
    <source>
        <dbReference type="RefSeq" id="XP_018330885.1"/>
    </source>
</evidence>
<reference evidence="3" key="1">
    <citation type="submission" date="2025-08" db="UniProtKB">
        <authorList>
            <consortium name="RefSeq"/>
        </authorList>
    </citation>
    <scope>IDENTIFICATION</scope>
    <source>
        <tissue evidence="3">Entire body</tissue>
    </source>
</reference>
<protein>
    <submittedName>
        <fullName evidence="3">Protein NEDD1-like</fullName>
    </submittedName>
</protein>
<dbReference type="GO" id="GO:0036064">
    <property type="term" value="C:ciliary basal body"/>
    <property type="evidence" value="ECO:0007669"/>
    <property type="project" value="TreeGrafter"/>
</dbReference>
<dbReference type="GO" id="GO:0000922">
    <property type="term" value="C:spindle pole"/>
    <property type="evidence" value="ECO:0007669"/>
    <property type="project" value="TreeGrafter"/>
</dbReference>
<dbReference type="GO" id="GO:0005813">
    <property type="term" value="C:centrosome"/>
    <property type="evidence" value="ECO:0007669"/>
    <property type="project" value="TreeGrafter"/>
</dbReference>
<dbReference type="InterPro" id="IPR052818">
    <property type="entry name" value="NEDD1_Spindle_Assembly"/>
</dbReference>
<dbReference type="InterPro" id="IPR001680">
    <property type="entry name" value="WD40_rpt"/>
</dbReference>